<organism evidence="1 2">
    <name type="scientific">Marinospirillum celere</name>
    <dbReference type="NCBI Taxonomy" id="1122252"/>
    <lineage>
        <taxon>Bacteria</taxon>
        <taxon>Pseudomonadati</taxon>
        <taxon>Pseudomonadota</taxon>
        <taxon>Gammaproteobacteria</taxon>
        <taxon>Oceanospirillales</taxon>
        <taxon>Oceanospirillaceae</taxon>
        <taxon>Marinospirillum</taxon>
    </lineage>
</organism>
<protein>
    <submittedName>
        <fullName evidence="1">Uncharacterized protein</fullName>
    </submittedName>
</protein>
<dbReference type="Proteomes" id="UP000199058">
    <property type="component" value="Unassembled WGS sequence"/>
</dbReference>
<name>A0A1I1EK31_9GAMM</name>
<dbReference type="OrthoDB" id="10011707at2"/>
<accession>A0A1I1EK31</accession>
<gene>
    <name evidence="1" type="ORF">SAMN05660443_0636</name>
</gene>
<sequence length="241" mass="27663">MLMLGNLCPDDLYGLSLNIDRAKEKLPISVIEKIHRHSPEVDPYSLAEDYGIDIFDNVKWIEVKDDGCVKLTLTSHEILLNLYPNPSLYEGVSAYLLDDNFLCLAYSLAEGQDGGFAIIKIETGDWVLKKEDFVVSDIVWINEYSMFACLEVASSYSGEYLNLLFIVNDENYKVLSLFSGSNIEERKFASDPLVNYFIECEERPRECSLLEFDDKNKVIKIVYFEKLWMARIDDLLKFSGL</sequence>
<evidence type="ECO:0000313" key="1">
    <source>
        <dbReference type="EMBL" id="SFB87006.1"/>
    </source>
</evidence>
<proteinExistence type="predicted"/>
<keyword evidence="2" id="KW-1185">Reference proteome</keyword>
<dbReference type="EMBL" id="FOLH01000001">
    <property type="protein sequence ID" value="SFB87006.1"/>
    <property type="molecule type" value="Genomic_DNA"/>
</dbReference>
<dbReference type="RefSeq" id="WP_091959017.1">
    <property type="nucleotide sequence ID" value="NZ_FOLH01000001.1"/>
</dbReference>
<reference evidence="1 2" key="1">
    <citation type="submission" date="2016-10" db="EMBL/GenBank/DDBJ databases">
        <authorList>
            <person name="de Groot N.N."/>
        </authorList>
    </citation>
    <scope>NUCLEOTIDE SEQUENCE [LARGE SCALE GENOMIC DNA]</scope>
    <source>
        <strain evidence="1 2">DSM 18438</strain>
    </source>
</reference>
<dbReference type="AlphaFoldDB" id="A0A1I1EK31"/>
<evidence type="ECO:0000313" key="2">
    <source>
        <dbReference type="Proteomes" id="UP000199058"/>
    </source>
</evidence>